<dbReference type="InterPro" id="IPR010982">
    <property type="entry name" value="Lambda_DNA-bd_dom_sf"/>
</dbReference>
<dbReference type="InterPro" id="IPR046335">
    <property type="entry name" value="LacI/GalR-like_sensor"/>
</dbReference>
<keyword evidence="2" id="KW-0805">Transcription regulation</keyword>
<evidence type="ECO:0000259" key="6">
    <source>
        <dbReference type="PROSITE" id="PS50943"/>
    </source>
</evidence>
<dbReference type="GO" id="GO:0003700">
    <property type="term" value="F:DNA-binding transcription factor activity"/>
    <property type="evidence" value="ECO:0007669"/>
    <property type="project" value="TreeGrafter"/>
</dbReference>
<dbReference type="Pfam" id="PF00356">
    <property type="entry name" value="LacI"/>
    <property type="match status" value="1"/>
</dbReference>
<evidence type="ECO:0000256" key="4">
    <source>
        <dbReference type="ARBA" id="ARBA00023163"/>
    </source>
</evidence>
<feature type="domain" description="HTH cro/C1-type" evidence="6">
    <location>
        <begin position="3"/>
        <end position="51"/>
    </location>
</feature>
<evidence type="ECO:0000313" key="7">
    <source>
        <dbReference type="EMBL" id="AZR74901.1"/>
    </source>
</evidence>
<dbReference type="SUPFAM" id="SSF53822">
    <property type="entry name" value="Periplasmic binding protein-like I"/>
    <property type="match status" value="1"/>
</dbReference>
<dbReference type="AlphaFoldDB" id="A0A3S9T317"/>
<dbReference type="CDD" id="cd19975">
    <property type="entry name" value="PBP1_CcpA-like"/>
    <property type="match status" value="1"/>
</dbReference>
<dbReference type="PROSITE" id="PS50932">
    <property type="entry name" value="HTH_LACI_2"/>
    <property type="match status" value="1"/>
</dbReference>
<dbReference type="RefSeq" id="WP_127017154.1">
    <property type="nucleotide sequence ID" value="NZ_CP016379.1"/>
</dbReference>
<organism evidence="7 8">
    <name type="scientific">Anoxybacter fermentans</name>
    <dbReference type="NCBI Taxonomy" id="1323375"/>
    <lineage>
        <taxon>Bacteria</taxon>
        <taxon>Bacillati</taxon>
        <taxon>Bacillota</taxon>
        <taxon>Clostridia</taxon>
        <taxon>Halanaerobiales</taxon>
        <taxon>Anoxybacter</taxon>
    </lineage>
</organism>
<keyword evidence="3" id="KW-0238">DNA-binding</keyword>
<gene>
    <name evidence="7" type="ORF">BBF96_10665</name>
</gene>
<dbReference type="InterPro" id="IPR000843">
    <property type="entry name" value="HTH_LacI"/>
</dbReference>
<keyword evidence="1" id="KW-0678">Repressor</keyword>
<dbReference type="CDD" id="cd01392">
    <property type="entry name" value="HTH_LacI"/>
    <property type="match status" value="1"/>
</dbReference>
<name>A0A3S9T317_9FIRM</name>
<dbReference type="Proteomes" id="UP000267250">
    <property type="component" value="Chromosome"/>
</dbReference>
<keyword evidence="8" id="KW-1185">Reference proteome</keyword>
<dbReference type="KEGG" id="aft:BBF96_10665"/>
<dbReference type="PANTHER" id="PTHR30146:SF148">
    <property type="entry name" value="HTH-TYPE TRANSCRIPTIONAL REPRESSOR PURR-RELATED"/>
    <property type="match status" value="1"/>
</dbReference>
<evidence type="ECO:0000256" key="2">
    <source>
        <dbReference type="ARBA" id="ARBA00023015"/>
    </source>
</evidence>
<dbReference type="PROSITE" id="PS50943">
    <property type="entry name" value="HTH_CROC1"/>
    <property type="match status" value="1"/>
</dbReference>
<keyword evidence="4" id="KW-0804">Transcription</keyword>
<dbReference type="PANTHER" id="PTHR30146">
    <property type="entry name" value="LACI-RELATED TRANSCRIPTIONAL REPRESSOR"/>
    <property type="match status" value="1"/>
</dbReference>
<evidence type="ECO:0000259" key="5">
    <source>
        <dbReference type="PROSITE" id="PS50932"/>
    </source>
</evidence>
<dbReference type="PROSITE" id="PS00356">
    <property type="entry name" value="HTH_LACI_1"/>
    <property type="match status" value="1"/>
</dbReference>
<dbReference type="InterPro" id="IPR028082">
    <property type="entry name" value="Peripla_BP_I"/>
</dbReference>
<dbReference type="Pfam" id="PF13377">
    <property type="entry name" value="Peripla_BP_3"/>
    <property type="match status" value="1"/>
</dbReference>
<dbReference type="OrthoDB" id="9784962at2"/>
<dbReference type="EMBL" id="CP016379">
    <property type="protein sequence ID" value="AZR74901.1"/>
    <property type="molecule type" value="Genomic_DNA"/>
</dbReference>
<proteinExistence type="predicted"/>
<dbReference type="SUPFAM" id="SSF47413">
    <property type="entry name" value="lambda repressor-like DNA-binding domains"/>
    <property type="match status" value="1"/>
</dbReference>
<feature type="domain" description="HTH lacI-type" evidence="5">
    <location>
        <begin position="3"/>
        <end position="57"/>
    </location>
</feature>
<dbReference type="Gene3D" id="3.40.50.2300">
    <property type="match status" value="2"/>
</dbReference>
<reference evidence="7 8" key="1">
    <citation type="submission" date="2016-07" db="EMBL/GenBank/DDBJ databases">
        <title>Genome and transcriptome analysis of iron-reducing fermentative bacteria Anoxybacter fermentans.</title>
        <authorList>
            <person name="Zeng X."/>
            <person name="Shao Z."/>
        </authorList>
    </citation>
    <scope>NUCLEOTIDE SEQUENCE [LARGE SCALE GENOMIC DNA]</scope>
    <source>
        <strain evidence="7 8">DY22613</strain>
    </source>
</reference>
<protein>
    <submittedName>
        <fullName evidence="7">Uncharacterized protein</fullName>
    </submittedName>
</protein>
<accession>A0A3S9T317</accession>
<dbReference type="SMART" id="SM00354">
    <property type="entry name" value="HTH_LACI"/>
    <property type="match status" value="1"/>
</dbReference>
<dbReference type="GO" id="GO:0000976">
    <property type="term" value="F:transcription cis-regulatory region binding"/>
    <property type="evidence" value="ECO:0007669"/>
    <property type="project" value="TreeGrafter"/>
</dbReference>
<dbReference type="Gene3D" id="1.10.260.40">
    <property type="entry name" value="lambda repressor-like DNA-binding domains"/>
    <property type="match status" value="1"/>
</dbReference>
<evidence type="ECO:0000256" key="3">
    <source>
        <dbReference type="ARBA" id="ARBA00023125"/>
    </source>
</evidence>
<evidence type="ECO:0000313" key="8">
    <source>
        <dbReference type="Proteomes" id="UP000267250"/>
    </source>
</evidence>
<evidence type="ECO:0000256" key="1">
    <source>
        <dbReference type="ARBA" id="ARBA00022491"/>
    </source>
</evidence>
<dbReference type="PRINTS" id="PR00036">
    <property type="entry name" value="HTHLACI"/>
</dbReference>
<sequence>MAITLKDIAKKAGVSESTVSRVLNGIPKASSETRDKILKIAKELGYYPNDVARSLAKQKTHIIGLIVSDIANPYFASVIGGVEEVASLKGYSLIISATGGKEKEELKYIKILKEKKVDGIVFMSGRMPDSCEKALVESEIPTVVVSRKVKSFLPSIHIDNIGESYKAVEYLIKLGHRRIAMISGPCIDKESGYHRLLGYKNALADYDLPFEEELVQEGDFKMDSGRKAMENLLSLKKLPTAVFAASDAMGVGAIKAIKKAGLRVPEDISVIGFDNSIISLACDPELTTIGQPVKDLGRTAMEMLYKIIQGEELERRTIYLPCELIIRGSTKSLG</sequence>
<dbReference type="InterPro" id="IPR001387">
    <property type="entry name" value="Cro/C1-type_HTH"/>
</dbReference>